<keyword evidence="3" id="KW-1185">Reference proteome</keyword>
<feature type="compositionally biased region" description="Polar residues" evidence="1">
    <location>
        <begin position="237"/>
        <end position="249"/>
    </location>
</feature>
<gene>
    <name evidence="2" type="ORF">Dbus_chr2Rg917</name>
</gene>
<evidence type="ECO:0000313" key="2">
    <source>
        <dbReference type="EMBL" id="ALC41338.1"/>
    </source>
</evidence>
<feature type="region of interest" description="Disordered" evidence="1">
    <location>
        <begin position="399"/>
        <end position="432"/>
    </location>
</feature>
<organism evidence="2 3">
    <name type="scientific">Drosophila busckii</name>
    <name type="common">Fruit fly</name>
    <dbReference type="NCBI Taxonomy" id="30019"/>
    <lineage>
        <taxon>Eukaryota</taxon>
        <taxon>Metazoa</taxon>
        <taxon>Ecdysozoa</taxon>
        <taxon>Arthropoda</taxon>
        <taxon>Hexapoda</taxon>
        <taxon>Insecta</taxon>
        <taxon>Pterygota</taxon>
        <taxon>Neoptera</taxon>
        <taxon>Endopterygota</taxon>
        <taxon>Diptera</taxon>
        <taxon>Brachycera</taxon>
        <taxon>Muscomorpha</taxon>
        <taxon>Ephydroidea</taxon>
        <taxon>Drosophilidae</taxon>
        <taxon>Drosophila</taxon>
    </lineage>
</organism>
<dbReference type="Proteomes" id="UP000494163">
    <property type="component" value="Chromosome 2R"/>
</dbReference>
<name>A0A0M4EE21_DROBS</name>
<evidence type="ECO:0000256" key="1">
    <source>
        <dbReference type="SAM" id="MobiDB-lite"/>
    </source>
</evidence>
<dbReference type="STRING" id="30019.A0A0M4EE21"/>
<feature type="compositionally biased region" description="Basic and acidic residues" evidence="1">
    <location>
        <begin position="255"/>
        <end position="264"/>
    </location>
</feature>
<dbReference type="AlphaFoldDB" id="A0A0M4EE21"/>
<feature type="compositionally biased region" description="Acidic residues" evidence="1">
    <location>
        <begin position="408"/>
        <end position="420"/>
    </location>
</feature>
<evidence type="ECO:0000313" key="3">
    <source>
        <dbReference type="Proteomes" id="UP000494163"/>
    </source>
</evidence>
<dbReference type="PANTHER" id="PTHR13333:SF5">
    <property type="entry name" value="M-AAA PROTEASE-INTERACTING PROTEIN 1, MITOCHONDRIAL"/>
    <property type="match status" value="1"/>
</dbReference>
<protein>
    <submittedName>
        <fullName evidence="2">CG30412</fullName>
    </submittedName>
</protein>
<dbReference type="OrthoDB" id="7827429at2759"/>
<feature type="compositionally biased region" description="Basic and acidic residues" evidence="1">
    <location>
        <begin position="306"/>
        <end position="370"/>
    </location>
</feature>
<dbReference type="EMBL" id="CP012524">
    <property type="protein sequence ID" value="ALC41338.1"/>
    <property type="molecule type" value="Genomic_DNA"/>
</dbReference>
<feature type="compositionally biased region" description="Low complexity" evidence="1">
    <location>
        <begin position="162"/>
        <end position="175"/>
    </location>
</feature>
<dbReference type="PANTHER" id="PTHR13333">
    <property type="entry name" value="M-AAA PROTEASE-INTERACTING PROTEIN 1, MITOCHONDRIAL"/>
    <property type="match status" value="1"/>
</dbReference>
<reference evidence="2 3" key="1">
    <citation type="submission" date="2015-08" db="EMBL/GenBank/DDBJ databases">
        <title>Ancestral chromatin configuration constrains chromatin evolution on differentiating sex chromosomes in Drosophila.</title>
        <authorList>
            <person name="Zhou Q."/>
            <person name="Bachtrog D."/>
        </authorList>
    </citation>
    <scope>NUCLEOTIDE SEQUENCE [LARGE SCALE GENOMIC DNA]</scope>
    <source>
        <tissue evidence="2">Whole larvae</tissue>
    </source>
</reference>
<accession>A0A0M4EE21</accession>
<dbReference type="GO" id="GO:0005743">
    <property type="term" value="C:mitochondrial inner membrane"/>
    <property type="evidence" value="ECO:0007669"/>
    <property type="project" value="TreeGrafter"/>
</dbReference>
<proteinExistence type="predicted"/>
<dbReference type="GO" id="GO:0032979">
    <property type="term" value="P:protein insertion into mitochondrial inner membrane from matrix"/>
    <property type="evidence" value="ECO:0007669"/>
    <property type="project" value="TreeGrafter"/>
</dbReference>
<feature type="region of interest" description="Disordered" evidence="1">
    <location>
        <begin position="147"/>
        <end position="370"/>
    </location>
</feature>
<sequence>MNTNTAITNTDISINPFVTYEDKEVQASEGVEIHVIDTEIQEIEVIKPTGEKEIKIRKIESVTRFNNEDDTHRQGIEHESASRFEQRGRGSADEKTILRTETDTKFDNKGNIVEQDNLEIIMTPKRGSLEDENGLKQKRSQRSMLLQTLNRDPERKGGGALSSSETSMSYTSNASRMYKRSTESKKSGSRYAPIVMLESANRNPPPVRSKTSKAGKSGSVLDRRKQRNSKTDPEDPNMSTSQVGAYSTEETAEQEEPRRSSKETEETENSMPGNVKSTKSPDKSLRGSLEAEDALPADEVQINSGDKSEKDAEKNHKSESPRSSQERTEKAKESSETSNDEQRDEEKNRRKSDSSRNSRRNSESKTEKGLRYQMTDSWIAEFEKFREFQQRCCNRKPKSCISPAPSAEDNDGQQNDDEENQNQGQNYNTQQKPQSVANNCPAVCCGPPAWCNCNCSLTRRHLQQHQTQLQATACKEPRMNLKLVELVRRVYTNKRAGGERQRWALHLDIQRNEDAVQQLSLPMLLYWYSPWQVLSTKLNMLRLKLYWDWQFQEAQFIEKSKEAVAFMTRAINESHIGFMRRGTTRVGYTQIKRDLREDNIINGWPMDLLRFERRHIRRAIPLKLQMLTHYNHKFAFVDVIYQACRRTNDFKTTREIRNQLNTVEHYADPHRFLVPHPIIFAEIFVRFRRDYAVEPTEQSSGCSSCSGHWLVSTYKVLEMDVLNFHPEFQVRNESNRLQSLTQNAV</sequence>
<dbReference type="GO" id="GO:0043022">
    <property type="term" value="F:ribosome binding"/>
    <property type="evidence" value="ECO:0007669"/>
    <property type="project" value="TreeGrafter"/>
</dbReference>
<feature type="compositionally biased region" description="Polar residues" evidence="1">
    <location>
        <begin position="269"/>
        <end position="278"/>
    </location>
</feature>